<organism evidence="1 2">
    <name type="scientific">Brassica napus</name>
    <name type="common">Rape</name>
    <dbReference type="NCBI Taxonomy" id="3708"/>
    <lineage>
        <taxon>Eukaryota</taxon>
        <taxon>Viridiplantae</taxon>
        <taxon>Streptophyta</taxon>
        <taxon>Embryophyta</taxon>
        <taxon>Tracheophyta</taxon>
        <taxon>Spermatophyta</taxon>
        <taxon>Magnoliopsida</taxon>
        <taxon>eudicotyledons</taxon>
        <taxon>Gunneridae</taxon>
        <taxon>Pentapetalae</taxon>
        <taxon>rosids</taxon>
        <taxon>malvids</taxon>
        <taxon>Brassicales</taxon>
        <taxon>Brassicaceae</taxon>
        <taxon>Brassiceae</taxon>
        <taxon>Brassica</taxon>
    </lineage>
</organism>
<reference evidence="1 2" key="1">
    <citation type="submission" date="2021-05" db="EMBL/GenBank/DDBJ databases">
        <title>Genome Assembly of Synthetic Allotetraploid Brassica napus Reveals Homoeologous Exchanges between Subgenomes.</title>
        <authorList>
            <person name="Davis J.T."/>
        </authorList>
    </citation>
    <scope>NUCLEOTIDE SEQUENCE [LARGE SCALE GENOMIC DNA]</scope>
    <source>
        <strain evidence="2">cv. Da-Ae</strain>
        <tissue evidence="1">Seedling</tissue>
    </source>
</reference>
<name>A0ABQ8CF99_BRANA</name>
<dbReference type="Proteomes" id="UP000824890">
    <property type="component" value="Unassembled WGS sequence"/>
</dbReference>
<comment type="caution">
    <text evidence="1">The sequence shown here is derived from an EMBL/GenBank/DDBJ whole genome shotgun (WGS) entry which is preliminary data.</text>
</comment>
<evidence type="ECO:0000313" key="1">
    <source>
        <dbReference type="EMBL" id="KAH0915173.1"/>
    </source>
</evidence>
<accession>A0ABQ8CF99</accession>
<sequence length="95" mass="11038">MLPIEFFGLRSNTSTYFWFDDSLKHGRLIDITRATAHWYNISWSNSPIKSICRRSRNFQSLYAHILEEPAPAFDLKNDVNISCSGNRAMRNLLKA</sequence>
<gene>
    <name evidence="1" type="ORF">HID58_029619</name>
</gene>
<keyword evidence="2" id="KW-1185">Reference proteome</keyword>
<dbReference type="EMBL" id="JAGKQM010000008">
    <property type="protein sequence ID" value="KAH0915173.1"/>
    <property type="molecule type" value="Genomic_DNA"/>
</dbReference>
<protein>
    <submittedName>
        <fullName evidence="1">Uncharacterized protein</fullName>
    </submittedName>
</protein>
<evidence type="ECO:0000313" key="2">
    <source>
        <dbReference type="Proteomes" id="UP000824890"/>
    </source>
</evidence>
<proteinExistence type="predicted"/>